<feature type="domain" description="Mandelate racemase/muconate lactonizing enzyme C-terminal" evidence="2">
    <location>
        <begin position="146"/>
        <end position="238"/>
    </location>
</feature>
<dbReference type="SUPFAM" id="SSF51604">
    <property type="entry name" value="Enolase C-terminal domain-like"/>
    <property type="match status" value="1"/>
</dbReference>
<dbReference type="SUPFAM" id="SSF54826">
    <property type="entry name" value="Enolase N-terminal domain-like"/>
    <property type="match status" value="1"/>
</dbReference>
<dbReference type="CDD" id="cd03316">
    <property type="entry name" value="MR_like"/>
    <property type="match status" value="1"/>
</dbReference>
<dbReference type="InterPro" id="IPR029017">
    <property type="entry name" value="Enolase-like_N"/>
</dbReference>
<dbReference type="RefSeq" id="WP_145364353.1">
    <property type="nucleotide sequence ID" value="NZ_CP036268.1"/>
</dbReference>
<dbReference type="PROSITE" id="PS00908">
    <property type="entry name" value="MR_MLE_1"/>
    <property type="match status" value="1"/>
</dbReference>
<keyword evidence="1" id="KW-0456">Lyase</keyword>
<dbReference type="InterPro" id="IPR029065">
    <property type="entry name" value="Enolase_C-like"/>
</dbReference>
<dbReference type="Gene3D" id="3.30.390.10">
    <property type="entry name" value="Enolase-like, N-terminal domain"/>
    <property type="match status" value="1"/>
</dbReference>
<dbReference type="Gene3D" id="3.20.20.120">
    <property type="entry name" value="Enolase-like C-terminal domain"/>
    <property type="match status" value="1"/>
</dbReference>
<keyword evidence="4" id="KW-1185">Reference proteome</keyword>
<dbReference type="AlphaFoldDB" id="A0A517R2Z9"/>
<keyword evidence="3" id="KW-0413">Isomerase</keyword>
<dbReference type="KEGG" id="svp:Pan189_26460"/>
<dbReference type="PANTHER" id="PTHR48080">
    <property type="entry name" value="D-GALACTONATE DEHYDRATASE-RELATED"/>
    <property type="match status" value="1"/>
</dbReference>
<evidence type="ECO:0000313" key="4">
    <source>
        <dbReference type="Proteomes" id="UP000317318"/>
    </source>
</evidence>
<dbReference type="InterPro" id="IPR034593">
    <property type="entry name" value="DgoD-like"/>
</dbReference>
<evidence type="ECO:0000313" key="3">
    <source>
        <dbReference type="EMBL" id="QDT38256.1"/>
    </source>
</evidence>
<dbReference type="SMART" id="SM00922">
    <property type="entry name" value="MR_MLE"/>
    <property type="match status" value="1"/>
</dbReference>
<name>A0A517R2Z9_9PLAN</name>
<dbReference type="InterPro" id="IPR013341">
    <property type="entry name" value="Mandelate_racemase_N_dom"/>
</dbReference>
<dbReference type="Pfam" id="PF13378">
    <property type="entry name" value="MR_MLE_C"/>
    <property type="match status" value="1"/>
</dbReference>
<dbReference type="SFLD" id="SFLDS00001">
    <property type="entry name" value="Enolase"/>
    <property type="match status" value="1"/>
</dbReference>
<dbReference type="GO" id="GO:0009063">
    <property type="term" value="P:amino acid catabolic process"/>
    <property type="evidence" value="ECO:0007669"/>
    <property type="project" value="InterPro"/>
</dbReference>
<dbReference type="InterPro" id="IPR036849">
    <property type="entry name" value="Enolase-like_C_sf"/>
</dbReference>
<proteinExistence type="predicted"/>
<dbReference type="GO" id="GO:0016829">
    <property type="term" value="F:lyase activity"/>
    <property type="evidence" value="ECO:0007669"/>
    <property type="project" value="UniProtKB-KW"/>
</dbReference>
<dbReference type="Proteomes" id="UP000317318">
    <property type="component" value="Chromosome"/>
</dbReference>
<dbReference type="InterPro" id="IPR018110">
    <property type="entry name" value="Mandel_Rmase/mucon_lact_enz_CS"/>
</dbReference>
<reference evidence="3 4" key="1">
    <citation type="submission" date="2019-02" db="EMBL/GenBank/DDBJ databases">
        <title>Deep-cultivation of Planctomycetes and their phenomic and genomic characterization uncovers novel biology.</title>
        <authorList>
            <person name="Wiegand S."/>
            <person name="Jogler M."/>
            <person name="Boedeker C."/>
            <person name="Pinto D."/>
            <person name="Vollmers J."/>
            <person name="Rivas-Marin E."/>
            <person name="Kohn T."/>
            <person name="Peeters S.H."/>
            <person name="Heuer A."/>
            <person name="Rast P."/>
            <person name="Oberbeckmann S."/>
            <person name="Bunk B."/>
            <person name="Jeske O."/>
            <person name="Meyerdierks A."/>
            <person name="Storesund J.E."/>
            <person name="Kallscheuer N."/>
            <person name="Luecker S."/>
            <person name="Lage O.M."/>
            <person name="Pohl T."/>
            <person name="Merkel B.J."/>
            <person name="Hornburger P."/>
            <person name="Mueller R.-W."/>
            <person name="Bruemmer F."/>
            <person name="Labrenz M."/>
            <person name="Spormann A.M."/>
            <person name="Op den Camp H."/>
            <person name="Overmann J."/>
            <person name="Amann R."/>
            <person name="Jetten M.S.M."/>
            <person name="Mascher T."/>
            <person name="Medema M.H."/>
            <person name="Devos D.P."/>
            <person name="Kaster A.-K."/>
            <person name="Ovreas L."/>
            <person name="Rohde M."/>
            <person name="Galperin M.Y."/>
            <person name="Jogler C."/>
        </authorList>
    </citation>
    <scope>NUCLEOTIDE SEQUENCE [LARGE SCALE GENOMIC DNA]</scope>
    <source>
        <strain evidence="3 4">Pan189</strain>
    </source>
</reference>
<protein>
    <submittedName>
        <fullName evidence="3">Isomerase YitF</fullName>
        <ecNumber evidence="3">5.-.-.-</ecNumber>
    </submittedName>
</protein>
<dbReference type="InterPro" id="IPR013342">
    <property type="entry name" value="Mandelate_racemase_C"/>
</dbReference>
<gene>
    <name evidence="3" type="primary">yitF_3</name>
    <name evidence="3" type="ORF">Pan189_26460</name>
</gene>
<dbReference type="GO" id="GO:0016853">
    <property type="term" value="F:isomerase activity"/>
    <property type="evidence" value="ECO:0007669"/>
    <property type="project" value="UniProtKB-KW"/>
</dbReference>
<evidence type="ECO:0000259" key="2">
    <source>
        <dbReference type="SMART" id="SM00922"/>
    </source>
</evidence>
<dbReference type="Pfam" id="PF02746">
    <property type="entry name" value="MR_MLE_N"/>
    <property type="match status" value="1"/>
</dbReference>
<dbReference type="EC" id="5.-.-.-" evidence="3"/>
<evidence type="ECO:0000256" key="1">
    <source>
        <dbReference type="ARBA" id="ARBA00023239"/>
    </source>
</evidence>
<accession>A0A517R2Z9</accession>
<organism evidence="3 4">
    <name type="scientific">Stratiformator vulcanicus</name>
    <dbReference type="NCBI Taxonomy" id="2527980"/>
    <lineage>
        <taxon>Bacteria</taxon>
        <taxon>Pseudomonadati</taxon>
        <taxon>Planctomycetota</taxon>
        <taxon>Planctomycetia</taxon>
        <taxon>Planctomycetales</taxon>
        <taxon>Planctomycetaceae</taxon>
        <taxon>Stratiformator</taxon>
    </lineage>
</organism>
<dbReference type="PANTHER" id="PTHR48080:SF2">
    <property type="entry name" value="D-GALACTONATE DEHYDRATASE"/>
    <property type="match status" value="1"/>
</dbReference>
<dbReference type="OrthoDB" id="9785902at2"/>
<sequence>MKIAAIEPIVLSIPFTAGGSGEGIMPTVWNTLDIVLVRVESDDGLIGWGEAFGYFCADATAAMIRRSVAPVLIGREFDSPEPLGEELQRKMVLQGRYGISTFAISGVDIALWDLKAKAEGVSLAELIGDRNRDSVPAYASLVRYGDSDLVAEYTEKAASQGYPEIKLHEITLPEIRCSHQVVGGEIPISVDVNCNWSVEFTQEVLPELVELKASWLEEPVFPPDDFRTLASLRGNDMPIAAGENACTAFQFAEMIRLGGCDLIQPSVTKVGGISEFLRVLHLNREAGLRLMPHSPYFGPGYLATLQLAAMTPSFELFEFLYIEPDAWLFPNMPLPEQGEVAIPDGTGLGIEPDADVIARYRIA</sequence>
<dbReference type="EMBL" id="CP036268">
    <property type="protein sequence ID" value="QDT38256.1"/>
    <property type="molecule type" value="Genomic_DNA"/>
</dbReference>